<keyword evidence="2" id="KW-1185">Reference proteome</keyword>
<proteinExistence type="predicted"/>
<evidence type="ECO:0000313" key="2">
    <source>
        <dbReference type="Proteomes" id="UP000598297"/>
    </source>
</evidence>
<accession>A0A964UPI6</accession>
<dbReference type="RefSeq" id="WP_161696481.1">
    <property type="nucleotide sequence ID" value="NZ_JAAAHS010000062.1"/>
</dbReference>
<dbReference type="Proteomes" id="UP000598297">
    <property type="component" value="Unassembled WGS sequence"/>
</dbReference>
<dbReference type="EMBL" id="JAAAHS010000062">
    <property type="protein sequence ID" value="NBE51980.1"/>
    <property type="molecule type" value="Genomic_DNA"/>
</dbReference>
<organism evidence="1 2">
    <name type="scientific">Streptomyces boluensis</name>
    <dbReference type="NCBI Taxonomy" id="1775135"/>
    <lineage>
        <taxon>Bacteria</taxon>
        <taxon>Bacillati</taxon>
        <taxon>Actinomycetota</taxon>
        <taxon>Actinomycetes</taxon>
        <taxon>Kitasatosporales</taxon>
        <taxon>Streptomycetaceae</taxon>
        <taxon>Streptomyces</taxon>
    </lineage>
</organism>
<reference evidence="1" key="1">
    <citation type="submission" date="2020-01" db="EMBL/GenBank/DDBJ databases">
        <title>Whole-genome analyses of novel actinobacteria.</title>
        <authorList>
            <person name="Sahin N."/>
        </authorList>
    </citation>
    <scope>NUCLEOTIDE SEQUENCE</scope>
    <source>
        <strain evidence="1">YC537</strain>
    </source>
</reference>
<gene>
    <name evidence="1" type="ORF">GUY60_11200</name>
</gene>
<comment type="caution">
    <text evidence="1">The sequence shown here is derived from an EMBL/GenBank/DDBJ whole genome shotgun (WGS) entry which is preliminary data.</text>
</comment>
<dbReference type="AlphaFoldDB" id="A0A964UPI6"/>
<sequence length="138" mass="15384">MTNPPLMSADWLPVLEPELKPTGVWWDVIRVGEDTGRMVLELLKDHGHRAAPAILDPQGRDPRMYLLVPLGAARTWNRNGTVALGERAHVMVPPYNHTVGSTLHWHAQPQHPRLFISPQHIAAALRHLVNVEADGAEL</sequence>
<dbReference type="OrthoDB" id="3872852at2"/>
<name>A0A964UPI6_9ACTN</name>
<protein>
    <submittedName>
        <fullName evidence="1">Uncharacterized protein</fullName>
    </submittedName>
</protein>
<evidence type="ECO:0000313" key="1">
    <source>
        <dbReference type="EMBL" id="NBE51980.1"/>
    </source>
</evidence>